<sequence>MLIFSTKYCLFKTLFSDNINYNFEFIYYLLSFFRIYFGPDKIECSQPLF</sequence>
<evidence type="ECO:0000313" key="2">
    <source>
        <dbReference type="Proteomes" id="UP000447434"/>
    </source>
</evidence>
<keyword evidence="2" id="KW-1185">Reference proteome</keyword>
<comment type="caution">
    <text evidence="1">The sequence shown here is derived from an EMBL/GenBank/DDBJ whole genome shotgun (WGS) entry which is preliminary data.</text>
</comment>
<accession>A0A6A4NHC5</accession>
<dbReference type="Proteomes" id="UP000447434">
    <property type="component" value="Chromosome 22"/>
</dbReference>
<dbReference type="AlphaFoldDB" id="A0A6A4NHC5"/>
<gene>
    <name evidence="1" type="ORF">Lalb_Chr22g0359561</name>
</gene>
<name>A0A6A4NHC5_LUPAL</name>
<proteinExistence type="predicted"/>
<organism evidence="1 2">
    <name type="scientific">Lupinus albus</name>
    <name type="common">White lupine</name>
    <name type="synonym">Lupinus termis</name>
    <dbReference type="NCBI Taxonomy" id="3870"/>
    <lineage>
        <taxon>Eukaryota</taxon>
        <taxon>Viridiplantae</taxon>
        <taxon>Streptophyta</taxon>
        <taxon>Embryophyta</taxon>
        <taxon>Tracheophyta</taxon>
        <taxon>Spermatophyta</taxon>
        <taxon>Magnoliopsida</taxon>
        <taxon>eudicotyledons</taxon>
        <taxon>Gunneridae</taxon>
        <taxon>Pentapetalae</taxon>
        <taxon>rosids</taxon>
        <taxon>fabids</taxon>
        <taxon>Fabales</taxon>
        <taxon>Fabaceae</taxon>
        <taxon>Papilionoideae</taxon>
        <taxon>50 kb inversion clade</taxon>
        <taxon>genistoids sensu lato</taxon>
        <taxon>core genistoids</taxon>
        <taxon>Genisteae</taxon>
        <taxon>Lupinus</taxon>
    </lineage>
</organism>
<reference evidence="2" key="1">
    <citation type="journal article" date="2020" name="Nat. Commun.">
        <title>Genome sequence of the cluster root forming white lupin.</title>
        <authorList>
            <person name="Hufnagel B."/>
            <person name="Marques A."/>
            <person name="Soriano A."/>
            <person name="Marques L."/>
            <person name="Divol F."/>
            <person name="Doumas P."/>
            <person name="Sallet E."/>
            <person name="Mancinotti D."/>
            <person name="Carrere S."/>
            <person name="Marande W."/>
            <person name="Arribat S."/>
            <person name="Keller J."/>
            <person name="Huneau C."/>
            <person name="Blein T."/>
            <person name="Aime D."/>
            <person name="Laguerre M."/>
            <person name="Taylor J."/>
            <person name="Schubert V."/>
            <person name="Nelson M."/>
            <person name="Geu-Flores F."/>
            <person name="Crespi M."/>
            <person name="Gallardo-Guerrero K."/>
            <person name="Delaux P.-M."/>
            <person name="Salse J."/>
            <person name="Berges H."/>
            <person name="Guyot R."/>
            <person name="Gouzy J."/>
            <person name="Peret B."/>
        </authorList>
    </citation>
    <scope>NUCLEOTIDE SEQUENCE [LARGE SCALE GENOMIC DNA]</scope>
    <source>
        <strain evidence="2">cv. Amiga</strain>
    </source>
</reference>
<dbReference type="EMBL" id="WOCE01000022">
    <property type="protein sequence ID" value="KAE9588820.1"/>
    <property type="molecule type" value="Genomic_DNA"/>
</dbReference>
<evidence type="ECO:0000313" key="1">
    <source>
        <dbReference type="EMBL" id="KAE9588820.1"/>
    </source>
</evidence>
<protein>
    <submittedName>
        <fullName evidence="1">Uncharacterized protein</fullName>
    </submittedName>
</protein>